<dbReference type="SUPFAM" id="SSF81383">
    <property type="entry name" value="F-box domain"/>
    <property type="match status" value="1"/>
</dbReference>
<comment type="caution">
    <text evidence="3">The sequence shown here is derived from an EMBL/GenBank/DDBJ whole genome shotgun (WGS) entry which is preliminary data.</text>
</comment>
<sequence length="748" mass="84397">MALQEQQYRVSLPEEVIYHVASCISDVGDLCTAAAVSRQWQRACSPHIPRHLREVVPRDPRELELRLKTTAEISRTAHPEDPDRWNDVNWRALGLSYALKDDRINRDWKDGNVTTRWVPHVFDRDNLSISAVCPREGYVLCNRDYTFSDVALDEAGATRKFNTFSFDSRLVPEPGTISGGFFPSRFPDGEHWGCADVPGMGPVLLFAPKDPNEAAHDDDGAPHNTENQMVEVWVTPADRERWTGLDSLDSTIQPSERANAPIPDNVGSPQEWVYLATIPFRIDLCETIPPLDRVLALHADYDRDGAHTLVAAHSYRGRAIVRRVAEASRMLDADGKPTLANAANLVTTFKHDLLGDTFSDWGDPLCYTYIDSDYVFAAQTAAVSVWSRATGEHVVTLDSALVHCGPLVDLGSPGLSGLSRDADKRVFKRQPESVPSNTTAVRQFSIECVLPDESGYPDLVERDVQAGQFEIGPDTLILAGGNLIFWTECRWMVLVDYASVFQRAMEIPKEEEPEFYQPPEDREPPVDRRLQEVVAPCLVEFALDCGDEDEGDEPPTLVRAFDHRLLYATEKTTYVLDLSTIPRLPATERFRIPVLEVIGVGRNLETGYYNQRFFMTNSSVYEVVTLSRRQELGSMDNGYLEATQGFPKTVRWRHDWSWPLEEEQYACAIRVLSVEPHEKFVGRPYKASHSGGWAAWQERNYVVDSKTGGILEHARGVESASGWGEAELRTKARHERLERRQQRRDAQQ</sequence>
<evidence type="ECO:0000256" key="1">
    <source>
        <dbReference type="SAM" id="MobiDB-lite"/>
    </source>
</evidence>
<dbReference type="GeneID" id="95990349"/>
<gene>
    <name evidence="3" type="ORF">Q8F55_009306</name>
</gene>
<feature type="region of interest" description="Disordered" evidence="1">
    <location>
        <begin position="721"/>
        <end position="748"/>
    </location>
</feature>
<dbReference type="Pfam" id="PF12937">
    <property type="entry name" value="F-box-like"/>
    <property type="match status" value="1"/>
</dbReference>
<keyword evidence="4" id="KW-1185">Reference proteome</keyword>
<evidence type="ECO:0000313" key="3">
    <source>
        <dbReference type="EMBL" id="KAL1405667.1"/>
    </source>
</evidence>
<organism evidence="3 4">
    <name type="scientific">Vanrija albida</name>
    <dbReference type="NCBI Taxonomy" id="181172"/>
    <lineage>
        <taxon>Eukaryota</taxon>
        <taxon>Fungi</taxon>
        <taxon>Dikarya</taxon>
        <taxon>Basidiomycota</taxon>
        <taxon>Agaricomycotina</taxon>
        <taxon>Tremellomycetes</taxon>
        <taxon>Trichosporonales</taxon>
        <taxon>Trichosporonaceae</taxon>
        <taxon>Vanrija</taxon>
    </lineage>
</organism>
<protein>
    <recommendedName>
        <fullName evidence="2">F-box domain-containing protein</fullName>
    </recommendedName>
</protein>
<feature type="compositionally biased region" description="Basic and acidic residues" evidence="1">
    <location>
        <begin position="726"/>
        <end position="748"/>
    </location>
</feature>
<evidence type="ECO:0000313" key="4">
    <source>
        <dbReference type="Proteomes" id="UP001565368"/>
    </source>
</evidence>
<proteinExistence type="predicted"/>
<dbReference type="Gene3D" id="1.20.1280.50">
    <property type="match status" value="1"/>
</dbReference>
<dbReference type="InterPro" id="IPR036047">
    <property type="entry name" value="F-box-like_dom_sf"/>
</dbReference>
<feature type="domain" description="F-box" evidence="2">
    <location>
        <begin position="11"/>
        <end position="45"/>
    </location>
</feature>
<dbReference type="CDD" id="cd09917">
    <property type="entry name" value="F-box_SF"/>
    <property type="match status" value="1"/>
</dbReference>
<dbReference type="RefSeq" id="XP_069205611.1">
    <property type="nucleotide sequence ID" value="XM_069357674.1"/>
</dbReference>
<dbReference type="EMBL" id="JBBXJM010000007">
    <property type="protein sequence ID" value="KAL1405667.1"/>
    <property type="molecule type" value="Genomic_DNA"/>
</dbReference>
<name>A0ABR3PU57_9TREE</name>
<accession>A0ABR3PU57</accession>
<reference evidence="3 4" key="1">
    <citation type="submission" date="2023-08" db="EMBL/GenBank/DDBJ databases">
        <title>Annotated Genome Sequence of Vanrija albida AlHP1.</title>
        <authorList>
            <person name="Herzog R."/>
        </authorList>
    </citation>
    <scope>NUCLEOTIDE SEQUENCE [LARGE SCALE GENOMIC DNA]</scope>
    <source>
        <strain evidence="3 4">AlHP1</strain>
    </source>
</reference>
<dbReference type="Proteomes" id="UP001565368">
    <property type="component" value="Unassembled WGS sequence"/>
</dbReference>
<dbReference type="InterPro" id="IPR001810">
    <property type="entry name" value="F-box_dom"/>
</dbReference>
<evidence type="ECO:0000259" key="2">
    <source>
        <dbReference type="Pfam" id="PF12937"/>
    </source>
</evidence>